<reference evidence="2 3" key="1">
    <citation type="submission" date="2016-07" db="EMBL/GenBank/DDBJ databases">
        <title>High microdiversification within the ubiquitous acI lineage of Actinobacteria.</title>
        <authorList>
            <person name="Neuenschwander S.M."/>
            <person name="Salcher M."/>
            <person name="Ghai R."/>
            <person name="Pernthaler J."/>
        </authorList>
    </citation>
    <scope>NUCLEOTIDE SEQUENCE [LARGE SCALE GENOMIC DNA]</scope>
    <source>
        <strain evidence="2">MMS-VB-114</strain>
    </source>
</reference>
<protein>
    <submittedName>
        <fullName evidence="2">DUF448 domain-containing protein</fullName>
    </submittedName>
</protein>
<dbReference type="SUPFAM" id="SSF64376">
    <property type="entry name" value="YlxR-like"/>
    <property type="match status" value="1"/>
</dbReference>
<gene>
    <name evidence="2" type="ORF">PHILAsVB114_02425</name>
</gene>
<sequence>MTCRKQSSPTSLLRVVCIDGALVLDNEKSLPGRGAWVHQSCLATAISRGAFKYALKLTEQPNELDAKDMKLK</sequence>
<proteinExistence type="predicted"/>
<dbReference type="EMBL" id="CP016782">
    <property type="protein sequence ID" value="ASY28351.1"/>
    <property type="molecule type" value="Genomic_DNA"/>
</dbReference>
<dbReference type="Pfam" id="PF04296">
    <property type="entry name" value="YlxR"/>
    <property type="match status" value="1"/>
</dbReference>
<accession>A0A249LGV9</accession>
<name>A0A249LGV9_9ACTN</name>
<dbReference type="Gene3D" id="3.30.1230.10">
    <property type="entry name" value="YlxR-like"/>
    <property type="match status" value="1"/>
</dbReference>
<dbReference type="InterPro" id="IPR035931">
    <property type="entry name" value="YlxR-like_sf"/>
</dbReference>
<dbReference type="KEGG" id="plim:PHILAsVB114_02425"/>
<evidence type="ECO:0000259" key="1">
    <source>
        <dbReference type="Pfam" id="PF04296"/>
    </source>
</evidence>
<evidence type="ECO:0000313" key="3">
    <source>
        <dbReference type="Proteomes" id="UP000217221"/>
    </source>
</evidence>
<dbReference type="InterPro" id="IPR007393">
    <property type="entry name" value="YlxR_dom"/>
</dbReference>
<feature type="domain" description="YlxR" evidence="1">
    <location>
        <begin position="2"/>
        <end position="64"/>
    </location>
</feature>
<organism evidence="2 3">
    <name type="scientific">Candidatus Planktophila limnetica</name>
    <dbReference type="NCBI Taxonomy" id="573600"/>
    <lineage>
        <taxon>Bacteria</taxon>
        <taxon>Bacillati</taxon>
        <taxon>Actinomycetota</taxon>
        <taxon>Actinomycetes</taxon>
        <taxon>Candidatus Nanopelagicales</taxon>
        <taxon>Candidatus Nanopelagicaceae</taxon>
        <taxon>Candidatus Planktophila</taxon>
    </lineage>
</organism>
<dbReference type="Proteomes" id="UP000217221">
    <property type="component" value="Chromosome"/>
</dbReference>
<keyword evidence="3" id="KW-1185">Reference proteome</keyword>
<evidence type="ECO:0000313" key="2">
    <source>
        <dbReference type="EMBL" id="ASY28351.1"/>
    </source>
</evidence>
<dbReference type="AlphaFoldDB" id="A0A249LGV9"/>